<dbReference type="InterPro" id="IPR050197">
    <property type="entry name" value="Aldolase_class_II_sugar_metab"/>
</dbReference>
<organism evidence="4 5">
    <name type="scientific">Venustampulla echinocandica</name>
    <dbReference type="NCBI Taxonomy" id="2656787"/>
    <lineage>
        <taxon>Eukaryota</taxon>
        <taxon>Fungi</taxon>
        <taxon>Dikarya</taxon>
        <taxon>Ascomycota</taxon>
        <taxon>Pezizomycotina</taxon>
        <taxon>Leotiomycetes</taxon>
        <taxon>Helotiales</taxon>
        <taxon>Pleuroascaceae</taxon>
        <taxon>Venustampulla</taxon>
    </lineage>
</organism>
<dbReference type="RefSeq" id="XP_031868457.1">
    <property type="nucleotide sequence ID" value="XM_032015036.1"/>
</dbReference>
<dbReference type="PANTHER" id="PTHR22789">
    <property type="entry name" value="FUCULOSE PHOSPHATE ALDOLASE"/>
    <property type="match status" value="1"/>
</dbReference>
<keyword evidence="2" id="KW-0456">Lyase</keyword>
<keyword evidence="5" id="KW-1185">Reference proteome</keyword>
<accession>A0A370TJU7</accession>
<comment type="caution">
    <text evidence="4">The sequence shown here is derived from an EMBL/GenBank/DDBJ whole genome shotgun (WGS) entry which is preliminary data.</text>
</comment>
<dbReference type="Pfam" id="PF00596">
    <property type="entry name" value="Aldolase_II"/>
    <property type="match status" value="1"/>
</dbReference>
<dbReference type="GO" id="GO:0019323">
    <property type="term" value="P:pentose catabolic process"/>
    <property type="evidence" value="ECO:0007669"/>
    <property type="project" value="TreeGrafter"/>
</dbReference>
<dbReference type="GeneID" id="43599262"/>
<dbReference type="STRING" id="2656787.A0A370TJU7"/>
<dbReference type="Proteomes" id="UP000254866">
    <property type="component" value="Unassembled WGS sequence"/>
</dbReference>
<dbReference type="GO" id="GO:0046872">
    <property type="term" value="F:metal ion binding"/>
    <property type="evidence" value="ECO:0007669"/>
    <property type="project" value="UniProtKB-KW"/>
</dbReference>
<proteinExistence type="predicted"/>
<dbReference type="InterPro" id="IPR001303">
    <property type="entry name" value="Aldolase_II/adducin_N"/>
</dbReference>
<dbReference type="OrthoDB" id="2932980at2759"/>
<evidence type="ECO:0000313" key="5">
    <source>
        <dbReference type="Proteomes" id="UP000254866"/>
    </source>
</evidence>
<dbReference type="GO" id="GO:0005829">
    <property type="term" value="C:cytosol"/>
    <property type="evidence" value="ECO:0007669"/>
    <property type="project" value="TreeGrafter"/>
</dbReference>
<sequence length="225" mass="24547">MSRNIAPGTISSPSDIIAYHVDNAEPLDPKSSPGYAERCIHSEIYKMYPETQSVIHSHSDAVVPYSITGVPLKPCFHMAGFLGETTPVFDIRKHIKTSDCPDMLVRNVHLGANLATHFSSQDPGKSNHAVVLMRGHGFTVIAPDIKQCILRAIYTQKNATIQTTALITRAAHFGAAIDNAAEICYLSGLEADASTEMTSWSVQRPWELWVKEVEVAGLYVNAASP</sequence>
<name>A0A370TJU7_9HELO</name>
<keyword evidence="1" id="KW-0479">Metal-binding</keyword>
<dbReference type="SMART" id="SM01007">
    <property type="entry name" value="Aldolase_II"/>
    <property type="match status" value="1"/>
</dbReference>
<gene>
    <name evidence="4" type="ORF">BP5553_06413</name>
</gene>
<evidence type="ECO:0000313" key="4">
    <source>
        <dbReference type="EMBL" id="RDL35801.1"/>
    </source>
</evidence>
<reference evidence="4 5" key="1">
    <citation type="journal article" date="2018" name="IMA Fungus">
        <title>IMA Genome-F 9: Draft genome sequence of Annulohypoxylon stygium, Aspergillus mulundensis, Berkeleyomyces basicola (syn. Thielaviopsis basicola), Ceratocystis smalleyi, two Cercospora beticola strains, Coleophoma cylindrospora, Fusarium fracticaudum, Phialophora cf. hyalina, and Morchella septimelata.</title>
        <authorList>
            <person name="Wingfield B.D."/>
            <person name="Bills G.F."/>
            <person name="Dong Y."/>
            <person name="Huang W."/>
            <person name="Nel W.J."/>
            <person name="Swalarsk-Parry B.S."/>
            <person name="Vaghefi N."/>
            <person name="Wilken P.M."/>
            <person name="An Z."/>
            <person name="de Beer Z.W."/>
            <person name="De Vos L."/>
            <person name="Chen L."/>
            <person name="Duong T.A."/>
            <person name="Gao Y."/>
            <person name="Hammerbacher A."/>
            <person name="Kikkert J.R."/>
            <person name="Li Y."/>
            <person name="Li H."/>
            <person name="Li K."/>
            <person name="Li Q."/>
            <person name="Liu X."/>
            <person name="Ma X."/>
            <person name="Naidoo K."/>
            <person name="Pethybridge S.J."/>
            <person name="Sun J."/>
            <person name="Steenkamp E.T."/>
            <person name="van der Nest M.A."/>
            <person name="van Wyk S."/>
            <person name="Wingfield M.J."/>
            <person name="Xiong C."/>
            <person name="Yue Q."/>
            <person name="Zhang X."/>
        </authorList>
    </citation>
    <scope>NUCLEOTIDE SEQUENCE [LARGE SCALE GENOMIC DNA]</scope>
    <source>
        <strain evidence="4 5">BP 5553</strain>
    </source>
</reference>
<dbReference type="AlphaFoldDB" id="A0A370TJU7"/>
<dbReference type="SUPFAM" id="SSF53639">
    <property type="entry name" value="AraD/HMP-PK domain-like"/>
    <property type="match status" value="1"/>
</dbReference>
<protein>
    <recommendedName>
        <fullName evidence="3">Class II aldolase/adducin N-terminal domain-containing protein</fullName>
    </recommendedName>
</protein>
<dbReference type="GO" id="GO:0016832">
    <property type="term" value="F:aldehyde-lyase activity"/>
    <property type="evidence" value="ECO:0007669"/>
    <property type="project" value="TreeGrafter"/>
</dbReference>
<dbReference type="EMBL" id="NPIC01000005">
    <property type="protein sequence ID" value="RDL35801.1"/>
    <property type="molecule type" value="Genomic_DNA"/>
</dbReference>
<dbReference type="InterPro" id="IPR036409">
    <property type="entry name" value="Aldolase_II/adducin_N_sf"/>
</dbReference>
<dbReference type="PANTHER" id="PTHR22789:SF0">
    <property type="entry name" value="3-OXO-TETRONATE 4-PHOSPHATE DECARBOXYLASE-RELATED"/>
    <property type="match status" value="1"/>
</dbReference>
<evidence type="ECO:0000256" key="1">
    <source>
        <dbReference type="ARBA" id="ARBA00022723"/>
    </source>
</evidence>
<evidence type="ECO:0000256" key="2">
    <source>
        <dbReference type="ARBA" id="ARBA00023239"/>
    </source>
</evidence>
<dbReference type="Gene3D" id="3.40.225.10">
    <property type="entry name" value="Class II aldolase/adducin N-terminal domain"/>
    <property type="match status" value="1"/>
</dbReference>
<feature type="domain" description="Class II aldolase/adducin N-terminal" evidence="3">
    <location>
        <begin position="3"/>
        <end position="163"/>
    </location>
</feature>
<evidence type="ECO:0000259" key="3">
    <source>
        <dbReference type="SMART" id="SM01007"/>
    </source>
</evidence>